<feature type="transmembrane region" description="Helical" evidence="6">
    <location>
        <begin position="87"/>
        <end position="108"/>
    </location>
</feature>
<keyword evidence="2" id="KW-1003">Cell membrane</keyword>
<organism evidence="7 8">
    <name type="scientific">Lactobacillus corticis</name>
    <dbReference type="NCBI Taxonomy" id="2201249"/>
    <lineage>
        <taxon>Bacteria</taxon>
        <taxon>Bacillati</taxon>
        <taxon>Bacillota</taxon>
        <taxon>Bacilli</taxon>
        <taxon>Lactobacillales</taxon>
        <taxon>Lactobacillaceae</taxon>
        <taxon>Lactobacillus</taxon>
    </lineage>
</organism>
<feature type="transmembrane region" description="Helical" evidence="6">
    <location>
        <begin position="435"/>
        <end position="457"/>
    </location>
</feature>
<evidence type="ECO:0000256" key="4">
    <source>
        <dbReference type="ARBA" id="ARBA00022989"/>
    </source>
</evidence>
<keyword evidence="4 6" id="KW-1133">Transmembrane helix</keyword>
<evidence type="ECO:0000256" key="6">
    <source>
        <dbReference type="SAM" id="Phobius"/>
    </source>
</evidence>
<feature type="transmembrane region" description="Helical" evidence="6">
    <location>
        <begin position="321"/>
        <end position="340"/>
    </location>
</feature>
<dbReference type="PANTHER" id="PTHR30250">
    <property type="entry name" value="PST FAMILY PREDICTED COLANIC ACID TRANSPORTER"/>
    <property type="match status" value="1"/>
</dbReference>
<feature type="transmembrane region" description="Helical" evidence="6">
    <location>
        <begin position="115"/>
        <end position="134"/>
    </location>
</feature>
<dbReference type="InterPro" id="IPR002797">
    <property type="entry name" value="Polysacc_synth"/>
</dbReference>
<comment type="caution">
    <text evidence="7">The sequence shown here is derived from an EMBL/GenBank/DDBJ whole genome shotgun (WGS) entry which is preliminary data.</text>
</comment>
<accession>A0A916VH81</accession>
<evidence type="ECO:0000256" key="5">
    <source>
        <dbReference type="ARBA" id="ARBA00023136"/>
    </source>
</evidence>
<dbReference type="Pfam" id="PF01943">
    <property type="entry name" value="Polysacc_synt"/>
    <property type="match status" value="1"/>
</dbReference>
<feature type="transmembrane region" description="Helical" evidence="6">
    <location>
        <begin position="50"/>
        <end position="67"/>
    </location>
</feature>
<keyword evidence="5 6" id="KW-0472">Membrane</keyword>
<evidence type="ECO:0000256" key="2">
    <source>
        <dbReference type="ARBA" id="ARBA00022475"/>
    </source>
</evidence>
<dbReference type="AlphaFoldDB" id="A0A916VH81"/>
<name>A0A916VH81_9LACO</name>
<dbReference type="EMBL" id="BMAY01000001">
    <property type="protein sequence ID" value="GFZ26342.1"/>
    <property type="molecule type" value="Genomic_DNA"/>
</dbReference>
<keyword evidence="8" id="KW-1185">Reference proteome</keyword>
<evidence type="ECO:0000256" key="1">
    <source>
        <dbReference type="ARBA" id="ARBA00004651"/>
    </source>
</evidence>
<dbReference type="Proteomes" id="UP000677218">
    <property type="component" value="Unassembled WGS sequence"/>
</dbReference>
<dbReference type="GO" id="GO:0005886">
    <property type="term" value="C:plasma membrane"/>
    <property type="evidence" value="ECO:0007669"/>
    <property type="project" value="UniProtKB-SubCell"/>
</dbReference>
<feature type="transmembrane region" description="Helical" evidence="6">
    <location>
        <begin position="168"/>
        <end position="188"/>
    </location>
</feature>
<feature type="transmembrane region" description="Helical" evidence="6">
    <location>
        <begin position="352"/>
        <end position="370"/>
    </location>
</feature>
<evidence type="ECO:0000313" key="8">
    <source>
        <dbReference type="Proteomes" id="UP000677218"/>
    </source>
</evidence>
<feature type="transmembrane region" description="Helical" evidence="6">
    <location>
        <begin position="411"/>
        <end position="429"/>
    </location>
</feature>
<comment type="subcellular location">
    <subcellularLocation>
        <location evidence="1">Cell membrane</location>
        <topology evidence="1">Multi-pass membrane protein</topology>
    </subcellularLocation>
</comment>
<feature type="transmembrane region" description="Helical" evidence="6">
    <location>
        <begin position="283"/>
        <end position="301"/>
    </location>
</feature>
<feature type="transmembrane region" description="Helical" evidence="6">
    <location>
        <begin position="376"/>
        <end position="399"/>
    </location>
</feature>
<feature type="transmembrane region" description="Helical" evidence="6">
    <location>
        <begin position="12"/>
        <end position="29"/>
    </location>
</feature>
<evidence type="ECO:0000256" key="3">
    <source>
        <dbReference type="ARBA" id="ARBA00022692"/>
    </source>
</evidence>
<evidence type="ECO:0000313" key="7">
    <source>
        <dbReference type="EMBL" id="GFZ26342.1"/>
    </source>
</evidence>
<dbReference type="InterPro" id="IPR050833">
    <property type="entry name" value="Poly_Biosynth_Transport"/>
</dbReference>
<keyword evidence="3 6" id="KW-0812">Transmembrane</keyword>
<feature type="transmembrane region" description="Helical" evidence="6">
    <location>
        <begin position="140"/>
        <end position="161"/>
    </location>
</feature>
<protein>
    <submittedName>
        <fullName evidence="7">PST family polysaccharide transporter</fullName>
    </submittedName>
</protein>
<reference evidence="7" key="1">
    <citation type="submission" date="2020-08" db="EMBL/GenBank/DDBJ databases">
        <title>Taxonomic study for Lactobacillus species isolated from hardwood bark.</title>
        <authorList>
            <person name="Tohno M."/>
            <person name="Tanizawa Y."/>
        </authorList>
    </citation>
    <scope>NUCLEOTIDE SEQUENCE</scope>
    <source>
        <strain evidence="7">B40</strain>
    </source>
</reference>
<sequence>MKRTLLNIFYNAIYQVFIVLVPLITVPYLSRVLGPKTYGIYSSVNNTTQFLMVMCILATSYIGSRTISRVRTFGTDQELTEAFWGLWYYQAIAGCITIALTIFVCVAFKVQYWSQLLLMVPFLISSQFDISWFFQGLADFGRVVLKNTLVKLTSIVLILLMIKSPADLWKYLLIMSITTMLGSLAFWLDIHRYVGRPTWHFYQFKTTSKAMATLMIPQIATQIYTSLDKPILGWLSTSTQVSFYDNSQRISNMLLGVITSISLVIMPKMAAQGAKEQKTVLKKSLEATVMLGLLFMVVVMANTKQFVPFFFGEKYLPMTSLMFWFTLTIVLIPTGGVFANQFALANGKDREYAIPVVVGAIIEIALSWFLDRDFGASGAMVAILVTEVVVLVLRVAVVRQYFDFRYTFHDVPYYVLIAALTLIVGLIWPNFIPSAFFNMTVKSLVMIAVYTGLMFVFKLDLNQDLKVLLQKAKGRVHHDS</sequence>
<gene>
    <name evidence="7" type="ORF">LCB40_02220</name>
</gene>
<dbReference type="PANTHER" id="PTHR30250:SF11">
    <property type="entry name" value="O-ANTIGEN TRANSPORTER-RELATED"/>
    <property type="match status" value="1"/>
</dbReference>
<proteinExistence type="predicted"/>
<dbReference type="RefSeq" id="WP_212780046.1">
    <property type="nucleotide sequence ID" value="NZ_BMAY01000001.1"/>
</dbReference>